<name>A0A497XV49_9AQUI</name>
<evidence type="ECO:0000313" key="1">
    <source>
        <dbReference type="EMBL" id="RLJ71032.1"/>
    </source>
</evidence>
<dbReference type="EMBL" id="RCCJ01000001">
    <property type="protein sequence ID" value="RLJ71032.1"/>
    <property type="molecule type" value="Genomic_DNA"/>
</dbReference>
<sequence>MTTVKITEDILLKELFELFPEAKELLKPYGYSKVVDLGIEEVVVDKLSLKGLLRLGEVEEERFGEVIREIQSLYNKKLEEK</sequence>
<evidence type="ECO:0000313" key="2">
    <source>
        <dbReference type="Proteomes" id="UP000267841"/>
    </source>
</evidence>
<organism evidence="1 2">
    <name type="scientific">Hydrogenivirga caldilitoris</name>
    <dbReference type="NCBI Taxonomy" id="246264"/>
    <lineage>
        <taxon>Bacteria</taxon>
        <taxon>Pseudomonadati</taxon>
        <taxon>Aquificota</taxon>
        <taxon>Aquificia</taxon>
        <taxon>Aquificales</taxon>
        <taxon>Aquificaceae</taxon>
        <taxon>Hydrogenivirga</taxon>
    </lineage>
</organism>
<dbReference type="AlphaFoldDB" id="A0A497XV49"/>
<proteinExistence type="predicted"/>
<dbReference type="SUPFAM" id="SSF140683">
    <property type="entry name" value="SP0561-like"/>
    <property type="match status" value="1"/>
</dbReference>
<evidence type="ECO:0008006" key="3">
    <source>
        <dbReference type="Google" id="ProtNLM"/>
    </source>
</evidence>
<reference evidence="1 2" key="1">
    <citation type="submission" date="2018-10" db="EMBL/GenBank/DDBJ databases">
        <title>Genomic Encyclopedia of Archaeal and Bacterial Type Strains, Phase II (KMG-II): from individual species to whole genera.</title>
        <authorList>
            <person name="Goeker M."/>
        </authorList>
    </citation>
    <scope>NUCLEOTIDE SEQUENCE [LARGE SCALE GENOMIC DNA]</scope>
    <source>
        <strain evidence="1 2">DSM 16510</strain>
    </source>
</reference>
<comment type="caution">
    <text evidence="1">The sequence shown here is derived from an EMBL/GenBank/DDBJ whole genome shotgun (WGS) entry which is preliminary data.</text>
</comment>
<keyword evidence="2" id="KW-1185">Reference proteome</keyword>
<protein>
    <recommendedName>
        <fullName evidence="3">DUF1858 domain-containing protein</fullName>
    </recommendedName>
</protein>
<dbReference type="RefSeq" id="WP_121011755.1">
    <property type="nucleotide sequence ID" value="NZ_RCCJ01000001.1"/>
</dbReference>
<accession>A0A497XV49</accession>
<dbReference type="InterPro" id="IPR038062">
    <property type="entry name" value="ScdA-like_N_sf"/>
</dbReference>
<dbReference type="Proteomes" id="UP000267841">
    <property type="component" value="Unassembled WGS sequence"/>
</dbReference>
<gene>
    <name evidence="1" type="ORF">BCF55_1321</name>
</gene>
<dbReference type="OrthoDB" id="15437at2"/>